<dbReference type="EMBL" id="CP101987">
    <property type="protein sequence ID" value="UUI71562.1"/>
    <property type="molecule type" value="Genomic_DNA"/>
</dbReference>
<gene>
    <name evidence="3" type="primary">cas5e</name>
    <name evidence="3" type="ORF">NP048_17505</name>
</gene>
<dbReference type="InterPro" id="IPR021124">
    <property type="entry name" value="CRISPR-assoc_prot_Cas5"/>
</dbReference>
<evidence type="ECO:0000313" key="3">
    <source>
        <dbReference type="EMBL" id="UUI71562.1"/>
    </source>
</evidence>
<dbReference type="NCBIfam" id="TIGR02593">
    <property type="entry name" value="CRISPR_cas5"/>
    <property type="match status" value="1"/>
</dbReference>
<dbReference type="NCBIfam" id="TIGR01868">
    <property type="entry name" value="casD_Cas5e"/>
    <property type="match status" value="1"/>
</dbReference>
<dbReference type="RefSeq" id="WP_227578846.1">
    <property type="nucleotide sequence ID" value="NZ_CP101987.1"/>
</dbReference>
<keyword evidence="1" id="KW-0051">Antiviral defense</keyword>
<keyword evidence="4" id="KW-1185">Reference proteome</keyword>
<dbReference type="CDD" id="cd09756">
    <property type="entry name" value="Cas5_I-E"/>
    <property type="match status" value="1"/>
</dbReference>
<evidence type="ECO:0000313" key="4">
    <source>
        <dbReference type="Proteomes" id="UP001316384"/>
    </source>
</evidence>
<organism evidence="3 4">
    <name type="scientific">Cellulomonas xiejunii</name>
    <dbReference type="NCBI Taxonomy" id="2968083"/>
    <lineage>
        <taxon>Bacteria</taxon>
        <taxon>Bacillati</taxon>
        <taxon>Actinomycetota</taxon>
        <taxon>Actinomycetes</taxon>
        <taxon>Micrococcales</taxon>
        <taxon>Cellulomonadaceae</taxon>
        <taxon>Cellulomonas</taxon>
    </lineage>
</organism>
<dbReference type="Pfam" id="PF09704">
    <property type="entry name" value="Cas_Cas5d"/>
    <property type="match status" value="1"/>
</dbReference>
<evidence type="ECO:0000256" key="1">
    <source>
        <dbReference type="ARBA" id="ARBA00023118"/>
    </source>
</evidence>
<protein>
    <submittedName>
        <fullName evidence="3">Type I-E CRISPR-associated protein Cas5/CasD</fullName>
    </submittedName>
</protein>
<dbReference type="InterPro" id="IPR010147">
    <property type="entry name" value="CRISPR-assoc_prot_CasD"/>
</dbReference>
<accession>A0ABY5KM35</accession>
<reference evidence="3 4" key="1">
    <citation type="submission" date="2022-07" db="EMBL/GenBank/DDBJ databases">
        <title>Novel species in genus cellulomonas.</title>
        <authorList>
            <person name="Ye L."/>
        </authorList>
    </citation>
    <scope>NUCLEOTIDE SEQUENCE [LARGE SCALE GENOMIC DNA]</scope>
    <source>
        <strain evidence="4">zg-B89</strain>
    </source>
</reference>
<feature type="compositionally biased region" description="Pro residues" evidence="2">
    <location>
        <begin position="220"/>
        <end position="233"/>
    </location>
</feature>
<name>A0ABY5KM35_9CELL</name>
<dbReference type="Proteomes" id="UP001316384">
    <property type="component" value="Chromosome"/>
</dbReference>
<dbReference type="InterPro" id="IPR013422">
    <property type="entry name" value="CRISPR-assoc_prot_Cas5_N"/>
</dbReference>
<evidence type="ECO:0000256" key="2">
    <source>
        <dbReference type="SAM" id="MobiDB-lite"/>
    </source>
</evidence>
<dbReference type="Gene3D" id="3.30.70.2660">
    <property type="match status" value="1"/>
</dbReference>
<proteinExistence type="predicted"/>
<sequence length="239" mass="26542">MTVLVLTLAGPLQAWGSSSRFTTRATDDAPTKSGVVGLLAAAQGRRRTDALEDYVGLRLGVRIDQPGRLLRDFQTARSLDGTDTMPLSYRYYREDARYVAVVEADPSLLEAFDDALRRPVFPLYLGRRSCPPAEPLVPRLADTALGSVLLDEPWRAAPWWRKQHGDSPPMLEYRVDRGAAPELAEHRLGETVQRDEPISFDPAHRQYGWRTVEFGHVPVPGAPRPAPTGPPSHDPMEVL</sequence>
<feature type="region of interest" description="Disordered" evidence="2">
    <location>
        <begin position="218"/>
        <end position="239"/>
    </location>
</feature>